<dbReference type="GO" id="GO:0031505">
    <property type="term" value="P:fungal-type cell wall organization"/>
    <property type="evidence" value="ECO:0007669"/>
    <property type="project" value="TreeGrafter"/>
</dbReference>
<evidence type="ECO:0000256" key="1">
    <source>
        <dbReference type="ARBA" id="ARBA00004191"/>
    </source>
</evidence>
<keyword evidence="7" id="KW-1133">Transmembrane helix</keyword>
<dbReference type="GO" id="GO:0009277">
    <property type="term" value="C:fungal-type cell wall"/>
    <property type="evidence" value="ECO:0007669"/>
    <property type="project" value="TreeGrafter"/>
</dbReference>
<dbReference type="RefSeq" id="XP_033394350.1">
    <property type="nucleotide sequence ID" value="XM_033547291.1"/>
</dbReference>
<dbReference type="GeneID" id="54304798"/>
<protein>
    <recommendedName>
        <fullName evidence="11">Receptor L-domain domain-containing protein</fullName>
    </recommendedName>
</protein>
<dbReference type="InterPro" id="IPR051648">
    <property type="entry name" value="CWI-Assembly_Regulator"/>
</dbReference>
<feature type="transmembrane region" description="Helical" evidence="7">
    <location>
        <begin position="377"/>
        <end position="400"/>
    </location>
</feature>
<dbReference type="OrthoDB" id="536881at2759"/>
<dbReference type="PROSITE" id="PS51257">
    <property type="entry name" value="PROKAR_LIPOPROTEIN"/>
    <property type="match status" value="1"/>
</dbReference>
<proteinExistence type="predicted"/>
<feature type="signal peptide" evidence="8">
    <location>
        <begin position="1"/>
        <end position="17"/>
    </location>
</feature>
<keyword evidence="10" id="KW-1185">Reference proteome</keyword>
<evidence type="ECO:0000313" key="10">
    <source>
        <dbReference type="Proteomes" id="UP000799438"/>
    </source>
</evidence>
<keyword evidence="7" id="KW-0812">Transmembrane</keyword>
<evidence type="ECO:0000256" key="6">
    <source>
        <dbReference type="SAM" id="MobiDB-lite"/>
    </source>
</evidence>
<evidence type="ECO:0008006" key="11">
    <source>
        <dbReference type="Google" id="ProtNLM"/>
    </source>
</evidence>
<dbReference type="Proteomes" id="UP000799438">
    <property type="component" value="Unassembled WGS sequence"/>
</dbReference>
<feature type="compositionally biased region" description="Basic and acidic residues" evidence="6">
    <location>
        <begin position="473"/>
        <end position="501"/>
    </location>
</feature>
<dbReference type="Gene3D" id="3.80.20.20">
    <property type="entry name" value="Receptor L-domain"/>
    <property type="match status" value="1"/>
</dbReference>
<reference evidence="9" key="1">
    <citation type="journal article" date="2020" name="Stud. Mycol.">
        <title>101 Dothideomycetes genomes: a test case for predicting lifestyles and emergence of pathogens.</title>
        <authorList>
            <person name="Haridas S."/>
            <person name="Albert R."/>
            <person name="Binder M."/>
            <person name="Bloem J."/>
            <person name="Labutti K."/>
            <person name="Salamov A."/>
            <person name="Andreopoulos B."/>
            <person name="Baker S."/>
            <person name="Barry K."/>
            <person name="Bills G."/>
            <person name="Bluhm B."/>
            <person name="Cannon C."/>
            <person name="Castanera R."/>
            <person name="Culley D."/>
            <person name="Daum C."/>
            <person name="Ezra D."/>
            <person name="Gonzalez J."/>
            <person name="Henrissat B."/>
            <person name="Kuo A."/>
            <person name="Liang C."/>
            <person name="Lipzen A."/>
            <person name="Lutzoni F."/>
            <person name="Magnuson J."/>
            <person name="Mondo S."/>
            <person name="Nolan M."/>
            <person name="Ohm R."/>
            <person name="Pangilinan J."/>
            <person name="Park H.-J."/>
            <person name="Ramirez L."/>
            <person name="Alfaro M."/>
            <person name="Sun H."/>
            <person name="Tritt A."/>
            <person name="Yoshinaga Y."/>
            <person name="Zwiers L.-H."/>
            <person name="Turgeon B."/>
            <person name="Goodwin S."/>
            <person name="Spatafora J."/>
            <person name="Crous P."/>
            <person name="Grigoriev I."/>
        </authorList>
    </citation>
    <scope>NUCLEOTIDE SEQUENCE</scope>
    <source>
        <strain evidence="9">CBS 121167</strain>
    </source>
</reference>
<evidence type="ECO:0000256" key="2">
    <source>
        <dbReference type="ARBA" id="ARBA00022512"/>
    </source>
</evidence>
<keyword evidence="7" id="KW-0472">Membrane</keyword>
<dbReference type="PANTHER" id="PTHR31018:SF3">
    <property type="entry name" value="RECEPTOR PROTEIN-TYROSINE KINASE"/>
    <property type="match status" value="1"/>
</dbReference>
<sequence length="501" mass="54012">MFAKILSFILFFSFVSAACSGNTTLYAASETSALATCTTYSGNVSFATSVAGDVNLDNIEVITGNLNITGASNITSLTGNHLSSLGGFILRNLSSSAPMEFVRLTNLTNLIFYGFQALSGFSLSTDLTWISDVVIEGSRLTDIDGLGLQNVNTIGSLSILRNQYLENVSLPNLRTTFSSIDIYGKGFLNLSLPLLSRAGPLDLRHIAYLYIPTLEALDGGLSLYDTKLDTISAPKLGSIDSLALENNTRLYNMSFPSLYGIYGYMIMFNNSDLSTISLEALEWITYNTILLGNFTSISFPAMTELEGALDISTSEDMDCSPFEHMVKSGIVKERLQCNTSEKAISVLPPGQTQTSISNQSAPTSGGTSEGLSTGAKIGIGVGVAGGAIGAIAISASLLLIRRNRKKNQAVNESTKDEKEQKDPRVPAQPVHELEPENIQELEHNRIANEMGADREVLEAQGSEALYELPVGGPRERQELEGDTPRLHSPVRERDSTSQRDV</sequence>
<feature type="compositionally biased region" description="Basic and acidic residues" evidence="6">
    <location>
        <begin position="413"/>
        <end position="424"/>
    </location>
</feature>
<feature type="region of interest" description="Disordered" evidence="6">
    <location>
        <begin position="407"/>
        <end position="436"/>
    </location>
</feature>
<evidence type="ECO:0000256" key="7">
    <source>
        <dbReference type="SAM" id="Phobius"/>
    </source>
</evidence>
<keyword evidence="2" id="KW-0134">Cell wall</keyword>
<keyword evidence="3" id="KW-0964">Secreted</keyword>
<evidence type="ECO:0000256" key="4">
    <source>
        <dbReference type="ARBA" id="ARBA00022729"/>
    </source>
</evidence>
<dbReference type="PANTHER" id="PTHR31018">
    <property type="entry name" value="SPORULATION-SPECIFIC PROTEIN-RELATED"/>
    <property type="match status" value="1"/>
</dbReference>
<keyword evidence="5" id="KW-0325">Glycoprotein</keyword>
<comment type="subcellular location">
    <subcellularLocation>
        <location evidence="1">Secreted</location>
        <location evidence="1">Cell wall</location>
    </subcellularLocation>
</comment>
<name>A0A6A6B6M2_9PEZI</name>
<accession>A0A6A6B6M2</accession>
<feature type="region of interest" description="Disordered" evidence="6">
    <location>
        <begin position="450"/>
        <end position="501"/>
    </location>
</feature>
<dbReference type="InterPro" id="IPR036941">
    <property type="entry name" value="Rcpt_L-dom_sf"/>
</dbReference>
<evidence type="ECO:0000313" key="9">
    <source>
        <dbReference type="EMBL" id="KAF2138637.1"/>
    </source>
</evidence>
<gene>
    <name evidence="9" type="ORF">K452DRAFT_89606</name>
</gene>
<keyword evidence="4 8" id="KW-0732">Signal</keyword>
<evidence type="ECO:0000256" key="8">
    <source>
        <dbReference type="SAM" id="SignalP"/>
    </source>
</evidence>
<organism evidence="9 10">
    <name type="scientific">Aplosporella prunicola CBS 121167</name>
    <dbReference type="NCBI Taxonomy" id="1176127"/>
    <lineage>
        <taxon>Eukaryota</taxon>
        <taxon>Fungi</taxon>
        <taxon>Dikarya</taxon>
        <taxon>Ascomycota</taxon>
        <taxon>Pezizomycotina</taxon>
        <taxon>Dothideomycetes</taxon>
        <taxon>Dothideomycetes incertae sedis</taxon>
        <taxon>Botryosphaeriales</taxon>
        <taxon>Aplosporellaceae</taxon>
        <taxon>Aplosporella</taxon>
    </lineage>
</organism>
<feature type="compositionally biased region" description="Polar residues" evidence="6">
    <location>
        <begin position="350"/>
        <end position="362"/>
    </location>
</feature>
<dbReference type="GO" id="GO:0009986">
    <property type="term" value="C:cell surface"/>
    <property type="evidence" value="ECO:0007669"/>
    <property type="project" value="TreeGrafter"/>
</dbReference>
<dbReference type="EMBL" id="ML995496">
    <property type="protein sequence ID" value="KAF2138637.1"/>
    <property type="molecule type" value="Genomic_DNA"/>
</dbReference>
<feature type="region of interest" description="Disordered" evidence="6">
    <location>
        <begin position="343"/>
        <end position="370"/>
    </location>
</feature>
<dbReference type="GO" id="GO:0005886">
    <property type="term" value="C:plasma membrane"/>
    <property type="evidence" value="ECO:0007669"/>
    <property type="project" value="TreeGrafter"/>
</dbReference>
<feature type="chain" id="PRO_5025400418" description="Receptor L-domain domain-containing protein" evidence="8">
    <location>
        <begin position="18"/>
        <end position="501"/>
    </location>
</feature>
<dbReference type="SUPFAM" id="SSF52058">
    <property type="entry name" value="L domain-like"/>
    <property type="match status" value="2"/>
</dbReference>
<evidence type="ECO:0000256" key="3">
    <source>
        <dbReference type="ARBA" id="ARBA00022525"/>
    </source>
</evidence>
<evidence type="ECO:0000256" key="5">
    <source>
        <dbReference type="ARBA" id="ARBA00023180"/>
    </source>
</evidence>
<dbReference type="AlphaFoldDB" id="A0A6A6B6M2"/>